<dbReference type="PANTHER" id="PTHR36440">
    <property type="entry name" value="PUTATIVE (AFU_ORTHOLOGUE AFUA_8G07350)-RELATED"/>
    <property type="match status" value="1"/>
</dbReference>
<keyword evidence="1" id="KW-0732">Signal</keyword>
<feature type="signal peptide" evidence="1">
    <location>
        <begin position="1"/>
        <end position="20"/>
    </location>
</feature>
<dbReference type="SUPFAM" id="SSF51182">
    <property type="entry name" value="RmlC-like cupins"/>
    <property type="match status" value="1"/>
</dbReference>
<proteinExistence type="predicted"/>
<accession>A0A7W6NQ74</accession>
<comment type="caution">
    <text evidence="3">The sequence shown here is derived from an EMBL/GenBank/DDBJ whole genome shotgun (WGS) entry which is preliminary data.</text>
</comment>
<dbReference type="Proteomes" id="UP000529946">
    <property type="component" value="Unassembled WGS sequence"/>
</dbReference>
<keyword evidence="3" id="KW-0560">Oxidoreductase</keyword>
<feature type="domain" description="Cupin type-2" evidence="2">
    <location>
        <begin position="58"/>
        <end position="121"/>
    </location>
</feature>
<dbReference type="Gene3D" id="2.60.120.10">
    <property type="entry name" value="Jelly Rolls"/>
    <property type="match status" value="1"/>
</dbReference>
<name>A0A7W6NQ74_9CAUL</name>
<keyword evidence="3" id="KW-0223">Dioxygenase</keyword>
<evidence type="ECO:0000313" key="3">
    <source>
        <dbReference type="EMBL" id="MBB4084225.1"/>
    </source>
</evidence>
<dbReference type="GO" id="GO:0051213">
    <property type="term" value="F:dioxygenase activity"/>
    <property type="evidence" value="ECO:0007669"/>
    <property type="project" value="UniProtKB-KW"/>
</dbReference>
<dbReference type="RefSeq" id="WP_183205490.1">
    <property type="nucleotide sequence ID" value="NZ_BAAAER010000003.1"/>
</dbReference>
<dbReference type="AlphaFoldDB" id="A0A7W6NQ74"/>
<dbReference type="EMBL" id="JACIDM010000003">
    <property type="protein sequence ID" value="MBB4084225.1"/>
    <property type="molecule type" value="Genomic_DNA"/>
</dbReference>
<dbReference type="Pfam" id="PF07883">
    <property type="entry name" value="Cupin_2"/>
    <property type="match status" value="1"/>
</dbReference>
<evidence type="ECO:0000313" key="4">
    <source>
        <dbReference type="Proteomes" id="UP000529946"/>
    </source>
</evidence>
<gene>
    <name evidence="3" type="ORF">GGR12_003113</name>
</gene>
<evidence type="ECO:0000256" key="1">
    <source>
        <dbReference type="SAM" id="SignalP"/>
    </source>
</evidence>
<dbReference type="InterPro" id="IPR014710">
    <property type="entry name" value="RmlC-like_jellyroll"/>
</dbReference>
<keyword evidence="4" id="KW-1185">Reference proteome</keyword>
<protein>
    <submittedName>
        <fullName evidence="3">Quercetin dioxygenase-like cupin family protein</fullName>
    </submittedName>
</protein>
<sequence>MTPAALAFALALAAPPSDPAAITIRRASDGPASIGVGQVAYLSPDGEQAMGQIVLVEAPGYRTPVHVHHRTDESFYVLSGQLTLHVGGGALVLGPGDYVFIPRGTPHAQGNTGEEPTRLLLSVSSGDFIGFFHAREELVKTSPPGHPDYGPRMRALSDVYDVENLAAPPF</sequence>
<dbReference type="InterPro" id="IPR053146">
    <property type="entry name" value="QDO-like"/>
</dbReference>
<evidence type="ECO:0000259" key="2">
    <source>
        <dbReference type="Pfam" id="PF07883"/>
    </source>
</evidence>
<dbReference type="InterPro" id="IPR013096">
    <property type="entry name" value="Cupin_2"/>
</dbReference>
<organism evidence="3 4">
    <name type="scientific">Brevundimonas lenta</name>
    <dbReference type="NCBI Taxonomy" id="424796"/>
    <lineage>
        <taxon>Bacteria</taxon>
        <taxon>Pseudomonadati</taxon>
        <taxon>Pseudomonadota</taxon>
        <taxon>Alphaproteobacteria</taxon>
        <taxon>Caulobacterales</taxon>
        <taxon>Caulobacteraceae</taxon>
        <taxon>Brevundimonas</taxon>
    </lineage>
</organism>
<dbReference type="InterPro" id="IPR011051">
    <property type="entry name" value="RmlC_Cupin_sf"/>
</dbReference>
<feature type="chain" id="PRO_5031122195" evidence="1">
    <location>
        <begin position="21"/>
        <end position="170"/>
    </location>
</feature>
<dbReference type="PANTHER" id="PTHR36440:SF1">
    <property type="entry name" value="PUTATIVE (AFU_ORTHOLOGUE AFUA_8G07350)-RELATED"/>
    <property type="match status" value="1"/>
</dbReference>
<reference evidence="3 4" key="1">
    <citation type="submission" date="2020-08" db="EMBL/GenBank/DDBJ databases">
        <title>Genomic Encyclopedia of Type Strains, Phase IV (KMG-IV): sequencing the most valuable type-strain genomes for metagenomic binning, comparative biology and taxonomic classification.</title>
        <authorList>
            <person name="Goeker M."/>
        </authorList>
    </citation>
    <scope>NUCLEOTIDE SEQUENCE [LARGE SCALE GENOMIC DNA]</scope>
    <source>
        <strain evidence="3 4">DSM 23960</strain>
    </source>
</reference>